<dbReference type="RefSeq" id="WP_270057189.1">
    <property type="nucleotide sequence ID" value="NZ_CP115149.1"/>
</dbReference>
<gene>
    <name evidence="2" type="ORF">O0235_03715</name>
</gene>
<feature type="compositionally biased region" description="Low complexity" evidence="1">
    <location>
        <begin position="1"/>
        <end position="12"/>
    </location>
</feature>
<dbReference type="Pfam" id="PF12611">
    <property type="entry name" value="Flagellar_put"/>
    <property type="match status" value="1"/>
</dbReference>
<proteinExistence type="predicted"/>
<evidence type="ECO:0000313" key="3">
    <source>
        <dbReference type="Proteomes" id="UP001212803"/>
    </source>
</evidence>
<dbReference type="NCBIfam" id="TIGR02530">
    <property type="entry name" value="flg_new"/>
    <property type="match status" value="1"/>
</dbReference>
<protein>
    <recommendedName>
        <fullName evidence="4">Flagellar protein</fullName>
    </recommendedName>
</protein>
<dbReference type="EMBL" id="CP115149">
    <property type="protein sequence ID" value="WBL36672.1"/>
    <property type="molecule type" value="Genomic_DNA"/>
</dbReference>
<evidence type="ECO:0000256" key="1">
    <source>
        <dbReference type="SAM" id="MobiDB-lite"/>
    </source>
</evidence>
<sequence>MIDRAAPIGPAAAPAPRPQPAAPAGAAFGDLLQRASARLVLSNHAAKRIERRDLGLDAPKLQRLDAAIDRAASKGARNTVVMLDNLAVIVDVPGRTVVTALDTTRGKENVFTNIDSVVIA</sequence>
<evidence type="ECO:0008006" key="4">
    <source>
        <dbReference type="Google" id="ProtNLM"/>
    </source>
</evidence>
<evidence type="ECO:0000313" key="2">
    <source>
        <dbReference type="EMBL" id="WBL36672.1"/>
    </source>
</evidence>
<organism evidence="2 3">
    <name type="scientific">Tepidiforma flava</name>
    <dbReference type="NCBI Taxonomy" id="3004094"/>
    <lineage>
        <taxon>Bacteria</taxon>
        <taxon>Bacillati</taxon>
        <taxon>Chloroflexota</taxon>
        <taxon>Tepidiformia</taxon>
        <taxon>Tepidiformales</taxon>
        <taxon>Tepidiformaceae</taxon>
        <taxon>Tepidiforma</taxon>
    </lineage>
</organism>
<feature type="region of interest" description="Disordered" evidence="1">
    <location>
        <begin position="1"/>
        <end position="26"/>
    </location>
</feature>
<dbReference type="Proteomes" id="UP001212803">
    <property type="component" value="Chromosome"/>
</dbReference>
<name>A0ABY7M967_9CHLR</name>
<accession>A0ABY7M967</accession>
<keyword evidence="3" id="KW-1185">Reference proteome</keyword>
<dbReference type="InterPro" id="IPR013367">
    <property type="entry name" value="Flagellar_put"/>
</dbReference>
<reference evidence="2 3" key="1">
    <citation type="journal article" date="2023" name="ISME J.">
        <title>Thermophilic Dehalococcoidia with unusual traits shed light on an unexpected past.</title>
        <authorList>
            <person name="Palmer M."/>
            <person name="Covington J.K."/>
            <person name="Zhou E.M."/>
            <person name="Thomas S.C."/>
            <person name="Habib N."/>
            <person name="Seymour C.O."/>
            <person name="Lai D."/>
            <person name="Johnston J."/>
            <person name="Hashimi A."/>
            <person name="Jiao J.Y."/>
            <person name="Muok A.R."/>
            <person name="Liu L."/>
            <person name="Xian W.D."/>
            <person name="Zhi X.Y."/>
            <person name="Li M.M."/>
            <person name="Silva L.P."/>
            <person name="Bowen B.P."/>
            <person name="Louie K."/>
            <person name="Briegel A."/>
            <person name="Pett-Ridge J."/>
            <person name="Weber P.K."/>
            <person name="Tocheva E.I."/>
            <person name="Woyke T."/>
            <person name="Northen T.R."/>
            <person name="Mayali X."/>
            <person name="Li W.J."/>
            <person name="Hedlund B.P."/>
        </authorList>
    </citation>
    <scope>NUCLEOTIDE SEQUENCE [LARGE SCALE GENOMIC DNA]</scope>
    <source>
        <strain evidence="2 3">YIM 72310</strain>
    </source>
</reference>